<evidence type="ECO:0000313" key="2">
    <source>
        <dbReference type="EMBL" id="MDG0813069.1"/>
    </source>
</evidence>
<accession>A0A9X4L3K7</accession>
<sequence>MIQPFFSAMNDVLDEMIERYPNSTPDEKLALEEQWNVLKSMSDDIIESWLALEEKMGDYRRRRQADDAGGCKAKPAVAAMPAEWPVPFVKGQGYFKLHMFRECACQFEQLLSRHAEWSLARLYLAMSRMHLGEFAEAHRHFQLVAGTADEPRLQAIAFNAMGCVQAVQANLAQAQHFFRKAMELDPGFADAKHNLDACLCDSDSVQLSFGSAELTALAPI</sequence>
<dbReference type="InterPro" id="IPR011990">
    <property type="entry name" value="TPR-like_helical_dom_sf"/>
</dbReference>
<feature type="repeat" description="TPR" evidence="1">
    <location>
        <begin position="155"/>
        <end position="188"/>
    </location>
</feature>
<reference evidence="2" key="1">
    <citation type="submission" date="2022-10" db="EMBL/GenBank/DDBJ databases">
        <title>Comparative genomic analysis of Cohnella hashimotonis sp. nov., isolated from the International Space Station.</title>
        <authorList>
            <person name="Simpson A."/>
            <person name="Venkateswaran K."/>
        </authorList>
    </citation>
    <scope>NUCLEOTIDE SEQUENCE</scope>
    <source>
        <strain evidence="2">DSM 28161</strain>
    </source>
</reference>
<proteinExistence type="predicted"/>
<keyword evidence="3" id="KW-1185">Reference proteome</keyword>
<dbReference type="Proteomes" id="UP001153404">
    <property type="component" value="Unassembled WGS sequence"/>
</dbReference>
<name>A0A9X4L3K7_9BACL</name>
<dbReference type="EMBL" id="JAPDIA010000008">
    <property type="protein sequence ID" value="MDG0813069.1"/>
    <property type="molecule type" value="Genomic_DNA"/>
</dbReference>
<evidence type="ECO:0008006" key="4">
    <source>
        <dbReference type="Google" id="ProtNLM"/>
    </source>
</evidence>
<dbReference type="PROSITE" id="PS50005">
    <property type="entry name" value="TPR"/>
    <property type="match status" value="1"/>
</dbReference>
<dbReference type="RefSeq" id="WP_277536805.1">
    <property type="nucleotide sequence ID" value="NZ_JAPDIA010000008.1"/>
</dbReference>
<dbReference type="SUPFAM" id="SSF48452">
    <property type="entry name" value="TPR-like"/>
    <property type="match status" value="1"/>
</dbReference>
<keyword evidence="1" id="KW-0802">TPR repeat</keyword>
<gene>
    <name evidence="2" type="ORF">OMP40_29995</name>
</gene>
<evidence type="ECO:0000313" key="3">
    <source>
        <dbReference type="Proteomes" id="UP001153404"/>
    </source>
</evidence>
<protein>
    <recommendedName>
        <fullName evidence="4">Tetratricopeptide repeat protein</fullName>
    </recommendedName>
</protein>
<dbReference type="InterPro" id="IPR019734">
    <property type="entry name" value="TPR_rpt"/>
</dbReference>
<organism evidence="2 3">
    <name type="scientific">Cohnella rhizosphaerae</name>
    <dbReference type="NCBI Taxonomy" id="1457232"/>
    <lineage>
        <taxon>Bacteria</taxon>
        <taxon>Bacillati</taxon>
        <taxon>Bacillota</taxon>
        <taxon>Bacilli</taxon>
        <taxon>Bacillales</taxon>
        <taxon>Paenibacillaceae</taxon>
        <taxon>Cohnella</taxon>
    </lineage>
</organism>
<comment type="caution">
    <text evidence="2">The sequence shown here is derived from an EMBL/GenBank/DDBJ whole genome shotgun (WGS) entry which is preliminary data.</text>
</comment>
<dbReference type="Gene3D" id="1.25.40.10">
    <property type="entry name" value="Tetratricopeptide repeat domain"/>
    <property type="match status" value="1"/>
</dbReference>
<evidence type="ECO:0000256" key="1">
    <source>
        <dbReference type="PROSITE-ProRule" id="PRU00339"/>
    </source>
</evidence>
<dbReference type="AlphaFoldDB" id="A0A9X4L3K7"/>